<dbReference type="InterPro" id="IPR027469">
    <property type="entry name" value="Cation_efflux_TMD_sf"/>
</dbReference>
<feature type="transmembrane region" description="Helical" evidence="6">
    <location>
        <begin position="178"/>
        <end position="200"/>
    </location>
</feature>
<protein>
    <submittedName>
        <fullName evidence="8">Cation transporter</fullName>
    </submittedName>
</protein>
<feature type="transmembrane region" description="Helical" evidence="6">
    <location>
        <begin position="113"/>
        <end position="132"/>
    </location>
</feature>
<evidence type="ECO:0000313" key="8">
    <source>
        <dbReference type="EMBL" id="MBO1109741.1"/>
    </source>
</evidence>
<dbReference type="InterPro" id="IPR058533">
    <property type="entry name" value="Cation_efflux_TM"/>
</dbReference>
<dbReference type="Proteomes" id="UP000664658">
    <property type="component" value="Unassembled WGS sequence"/>
</dbReference>
<dbReference type="GO" id="GO:0015086">
    <property type="term" value="F:cadmium ion transmembrane transporter activity"/>
    <property type="evidence" value="ECO:0007669"/>
    <property type="project" value="TreeGrafter"/>
</dbReference>
<evidence type="ECO:0000256" key="2">
    <source>
        <dbReference type="ARBA" id="ARBA00022448"/>
    </source>
</evidence>
<feature type="transmembrane region" description="Helical" evidence="6">
    <location>
        <begin position="15"/>
        <end position="35"/>
    </location>
</feature>
<dbReference type="GO" id="GO:0005886">
    <property type="term" value="C:plasma membrane"/>
    <property type="evidence" value="ECO:0007669"/>
    <property type="project" value="TreeGrafter"/>
</dbReference>
<keyword evidence="4 6" id="KW-1133">Transmembrane helix</keyword>
<keyword evidence="2" id="KW-0813">Transport</keyword>
<dbReference type="GO" id="GO:0015341">
    <property type="term" value="F:zinc efflux antiporter activity"/>
    <property type="evidence" value="ECO:0007669"/>
    <property type="project" value="TreeGrafter"/>
</dbReference>
<proteinExistence type="predicted"/>
<feature type="transmembrane region" description="Helical" evidence="6">
    <location>
        <begin position="82"/>
        <end position="101"/>
    </location>
</feature>
<dbReference type="AlphaFoldDB" id="A0A8I1W9G1"/>
<keyword evidence="3 6" id="KW-0812">Transmembrane</keyword>
<dbReference type="PANTHER" id="PTHR43840">
    <property type="entry name" value="MITOCHONDRIAL METAL TRANSPORTER 1-RELATED"/>
    <property type="match status" value="1"/>
</dbReference>
<dbReference type="EMBL" id="JAFNAA010000027">
    <property type="protein sequence ID" value="MBO1109741.1"/>
    <property type="molecule type" value="Genomic_DNA"/>
</dbReference>
<evidence type="ECO:0000313" key="9">
    <source>
        <dbReference type="Proteomes" id="UP000664658"/>
    </source>
</evidence>
<dbReference type="GO" id="GO:0006882">
    <property type="term" value="P:intracellular zinc ion homeostasis"/>
    <property type="evidence" value="ECO:0007669"/>
    <property type="project" value="TreeGrafter"/>
</dbReference>
<dbReference type="RefSeq" id="WP_207542707.1">
    <property type="nucleotide sequence ID" value="NZ_JAFNAA010000027.1"/>
</dbReference>
<reference evidence="8" key="1">
    <citation type="submission" date="2021-03" db="EMBL/GenBank/DDBJ databases">
        <title>Plesiomonas shigelloides zfcc0051, isolated from zebrafish feces.</title>
        <authorList>
            <person name="Vanderhoek Z."/>
            <person name="Gaulke C."/>
        </authorList>
    </citation>
    <scope>NUCLEOTIDE SEQUENCE</scope>
    <source>
        <strain evidence="8">Zfcc0051</strain>
    </source>
</reference>
<sequence length="302" mass="33859">MPDTQREQALLQRSIYGATGIACLSVAFGFITSSQSILFDGMYAVLDAFLSGLALFVLRLVGKNPSSRRFQYGFWHVEPLVLVLNGSMLLLLCLYAFANAVQNLLDGGSHFELGWAMAYAFVVTVACVVITMKQKQANKGMASPIIDLDVRGWMISTAISAAIFLAFVLAWFLQETQYAFLVPYVDSSILAVLILCVTPVPAKIVFNAIKEVLVITSESLEKKIDQIMRKALLRYGFVKYSHYETRIGRGLFVEIYIVLPESMEYVGVSELDNIRDNIAKEINEPGLDLWMSISFYRNEKWL</sequence>
<dbReference type="SUPFAM" id="SSF161111">
    <property type="entry name" value="Cation efflux protein transmembrane domain-like"/>
    <property type="match status" value="1"/>
</dbReference>
<evidence type="ECO:0000256" key="5">
    <source>
        <dbReference type="ARBA" id="ARBA00023136"/>
    </source>
</evidence>
<dbReference type="GO" id="GO:0015093">
    <property type="term" value="F:ferrous iron transmembrane transporter activity"/>
    <property type="evidence" value="ECO:0007669"/>
    <property type="project" value="TreeGrafter"/>
</dbReference>
<feature type="domain" description="Cation efflux protein transmembrane" evidence="7">
    <location>
        <begin position="13"/>
        <end position="196"/>
    </location>
</feature>
<organism evidence="8 9">
    <name type="scientific">Plesiomonas shigelloides</name>
    <name type="common">Aeromonas shigelloides</name>
    <dbReference type="NCBI Taxonomy" id="703"/>
    <lineage>
        <taxon>Bacteria</taxon>
        <taxon>Pseudomonadati</taxon>
        <taxon>Pseudomonadota</taxon>
        <taxon>Gammaproteobacteria</taxon>
        <taxon>Enterobacterales</taxon>
        <taxon>Enterobacteriaceae</taxon>
        <taxon>Plesiomonas</taxon>
    </lineage>
</organism>
<feature type="transmembrane region" description="Helical" evidence="6">
    <location>
        <begin position="153"/>
        <end position="172"/>
    </location>
</feature>
<evidence type="ECO:0000256" key="6">
    <source>
        <dbReference type="SAM" id="Phobius"/>
    </source>
</evidence>
<name>A0A8I1W9G1_PLESH</name>
<comment type="subcellular location">
    <subcellularLocation>
        <location evidence="1">Membrane</location>
        <topology evidence="1">Multi-pass membrane protein</topology>
    </subcellularLocation>
</comment>
<keyword evidence="5 6" id="KW-0472">Membrane</keyword>
<evidence type="ECO:0000256" key="1">
    <source>
        <dbReference type="ARBA" id="ARBA00004141"/>
    </source>
</evidence>
<gene>
    <name evidence="8" type="ORF">J2R62_16290</name>
</gene>
<evidence type="ECO:0000256" key="4">
    <source>
        <dbReference type="ARBA" id="ARBA00022989"/>
    </source>
</evidence>
<comment type="caution">
    <text evidence="8">The sequence shown here is derived from an EMBL/GenBank/DDBJ whole genome shotgun (WGS) entry which is preliminary data.</text>
</comment>
<accession>A0A8I1W9G1</accession>
<dbReference type="PANTHER" id="PTHR43840:SF15">
    <property type="entry name" value="MITOCHONDRIAL METAL TRANSPORTER 1-RELATED"/>
    <property type="match status" value="1"/>
</dbReference>
<dbReference type="Pfam" id="PF01545">
    <property type="entry name" value="Cation_efflux"/>
    <property type="match status" value="1"/>
</dbReference>
<evidence type="ECO:0000256" key="3">
    <source>
        <dbReference type="ARBA" id="ARBA00022692"/>
    </source>
</evidence>
<dbReference type="InterPro" id="IPR050291">
    <property type="entry name" value="CDF_Transporter"/>
</dbReference>
<dbReference type="Gene3D" id="1.20.1510.10">
    <property type="entry name" value="Cation efflux protein transmembrane domain"/>
    <property type="match status" value="1"/>
</dbReference>
<feature type="transmembrane region" description="Helical" evidence="6">
    <location>
        <begin position="41"/>
        <end position="61"/>
    </location>
</feature>
<evidence type="ECO:0000259" key="7">
    <source>
        <dbReference type="Pfam" id="PF01545"/>
    </source>
</evidence>